<evidence type="ECO:0000256" key="2">
    <source>
        <dbReference type="ARBA" id="ARBA00010291"/>
    </source>
</evidence>
<feature type="region of interest" description="Disordered" evidence="7">
    <location>
        <begin position="506"/>
        <end position="545"/>
    </location>
</feature>
<dbReference type="Proteomes" id="UP000053989">
    <property type="component" value="Unassembled WGS sequence"/>
</dbReference>
<evidence type="ECO:0000256" key="7">
    <source>
        <dbReference type="SAM" id="MobiDB-lite"/>
    </source>
</evidence>
<feature type="compositionally biased region" description="Basic residues" evidence="7">
    <location>
        <begin position="343"/>
        <end position="356"/>
    </location>
</feature>
<gene>
    <name evidence="9" type="ORF">SCLCIDRAFT_120424</name>
</gene>
<evidence type="ECO:0000256" key="1">
    <source>
        <dbReference type="ARBA" id="ARBA00004123"/>
    </source>
</evidence>
<dbReference type="PANTHER" id="PTHR16684">
    <property type="entry name" value="CENTROMERE PROTEIN C"/>
    <property type="match status" value="1"/>
</dbReference>
<feature type="compositionally biased region" description="Polar residues" evidence="7">
    <location>
        <begin position="142"/>
        <end position="151"/>
    </location>
</feature>
<feature type="region of interest" description="Disordered" evidence="7">
    <location>
        <begin position="55"/>
        <end position="74"/>
    </location>
</feature>
<accession>A0A0C3E1V2</accession>
<evidence type="ECO:0000256" key="4">
    <source>
        <dbReference type="ARBA" id="ARBA00023242"/>
    </source>
</evidence>
<dbReference type="AlphaFoldDB" id="A0A0C3E1V2"/>
<reference evidence="9 10" key="1">
    <citation type="submission" date="2014-04" db="EMBL/GenBank/DDBJ databases">
        <authorList>
            <consortium name="DOE Joint Genome Institute"/>
            <person name="Kuo A."/>
            <person name="Kohler A."/>
            <person name="Nagy L.G."/>
            <person name="Floudas D."/>
            <person name="Copeland A."/>
            <person name="Barry K.W."/>
            <person name="Cichocki N."/>
            <person name="Veneault-Fourrey C."/>
            <person name="LaButti K."/>
            <person name="Lindquist E.A."/>
            <person name="Lipzen A."/>
            <person name="Lundell T."/>
            <person name="Morin E."/>
            <person name="Murat C."/>
            <person name="Sun H."/>
            <person name="Tunlid A."/>
            <person name="Henrissat B."/>
            <person name="Grigoriev I.V."/>
            <person name="Hibbett D.S."/>
            <person name="Martin F."/>
            <person name="Nordberg H.P."/>
            <person name="Cantor M.N."/>
            <person name="Hua S.X."/>
        </authorList>
    </citation>
    <scope>NUCLEOTIDE SEQUENCE [LARGE SCALE GENOMIC DNA]</scope>
    <source>
        <strain evidence="9 10">Foug A</strain>
    </source>
</reference>
<proteinExistence type="inferred from homology"/>
<feature type="compositionally biased region" description="Acidic residues" evidence="7">
    <location>
        <begin position="189"/>
        <end position="201"/>
    </location>
</feature>
<feature type="region of interest" description="Disordered" evidence="7">
    <location>
        <begin position="112"/>
        <end position="295"/>
    </location>
</feature>
<feature type="domain" description="Mif2/CENP-C cupin" evidence="8">
    <location>
        <begin position="415"/>
        <end position="498"/>
    </location>
</feature>
<evidence type="ECO:0000256" key="6">
    <source>
        <dbReference type="ARBA" id="ARBA00075033"/>
    </source>
</evidence>
<protein>
    <recommendedName>
        <fullName evidence="6">CENP-C homolog</fullName>
    </recommendedName>
</protein>
<dbReference type="Pfam" id="PF11699">
    <property type="entry name" value="CENP-C_C"/>
    <property type="match status" value="1"/>
</dbReference>
<dbReference type="GO" id="GO:0019237">
    <property type="term" value="F:centromeric DNA binding"/>
    <property type="evidence" value="ECO:0007669"/>
    <property type="project" value="InterPro"/>
</dbReference>
<dbReference type="OrthoDB" id="1939643at2759"/>
<feature type="region of interest" description="Disordered" evidence="7">
    <location>
        <begin position="339"/>
        <end position="374"/>
    </location>
</feature>
<dbReference type="FunFam" id="2.60.120.10:FF:000033">
    <property type="entry name" value="Centromere protein C 1"/>
    <property type="match status" value="1"/>
</dbReference>
<feature type="region of interest" description="Disordered" evidence="7">
    <location>
        <begin position="1"/>
        <end position="28"/>
    </location>
</feature>
<comment type="subcellular location">
    <subcellularLocation>
        <location evidence="1">Nucleus</location>
    </subcellularLocation>
</comment>
<dbReference type="STRING" id="1036808.A0A0C3E1V2"/>
<dbReference type="GO" id="GO:0000776">
    <property type="term" value="C:kinetochore"/>
    <property type="evidence" value="ECO:0007669"/>
    <property type="project" value="InterPro"/>
</dbReference>
<sequence>MPREPRKSSLGTRRGPPRQHIPFRADDLARGKKTGIAVQYVDRNSDEFEPFAEVMKQADNRTPPRLKSKKKRTSFVTPVREELDEDGEMSMVLTESNQASPLAYFTNANPAYAPSSIRRSHPASRTSHVDYDQIPSPRHSPSGMSARTSMANGAGPSSLRKSSVTLDYDNDFDPPQMDDVDYSQANHADDDEEGEAEEVEMEVSAPPKRPDKGKRRADPEVYDQQHPPDGMDDVEDDIAQGLQDVENSAGEAEEEQAPLKKKPREENAKKPRPRPAKRVLPAPERSPTPEGVRRGRRHRYKPLEWWRQERVVYGRRESGLTLVPQIKEIIRMPKEPPAILGKAGKRKRGGSMRAKSKMRETQTPAPLNPEEGWDDETPAEGIVLDFLTQEPVRRRVVQTAKMFEPKSAANSNWFFQKIFGEGDFIAAGEMVIPPEGKKPSKSSKDNAYVFYVIEGAVSVVIHETTYVVATGGMFLIPRGNTYYIHNVSERDVKLFFTQARHVAVDNSAAERSSHSAPPVSHRRRLSEIVDDGAPTPAAQRSKSRH</sequence>
<comment type="similarity">
    <text evidence="2">Belongs to the CENP-C/MIF2 family.</text>
</comment>
<feature type="compositionally biased region" description="Acidic residues" evidence="7">
    <location>
        <begin position="168"/>
        <end position="181"/>
    </location>
</feature>
<keyword evidence="10" id="KW-1185">Reference proteome</keyword>
<dbReference type="Gene3D" id="2.60.120.10">
    <property type="entry name" value="Jelly Rolls"/>
    <property type="match status" value="1"/>
</dbReference>
<evidence type="ECO:0000313" key="10">
    <source>
        <dbReference type="Proteomes" id="UP000053989"/>
    </source>
</evidence>
<organism evidence="9 10">
    <name type="scientific">Scleroderma citrinum Foug A</name>
    <dbReference type="NCBI Taxonomy" id="1036808"/>
    <lineage>
        <taxon>Eukaryota</taxon>
        <taxon>Fungi</taxon>
        <taxon>Dikarya</taxon>
        <taxon>Basidiomycota</taxon>
        <taxon>Agaricomycotina</taxon>
        <taxon>Agaricomycetes</taxon>
        <taxon>Agaricomycetidae</taxon>
        <taxon>Boletales</taxon>
        <taxon>Sclerodermatineae</taxon>
        <taxon>Sclerodermataceae</taxon>
        <taxon>Scleroderma</taxon>
    </lineage>
</organism>
<dbReference type="CDD" id="cd06993">
    <property type="entry name" value="cupin_CENP-C_C"/>
    <property type="match status" value="1"/>
</dbReference>
<evidence type="ECO:0000256" key="3">
    <source>
        <dbReference type="ARBA" id="ARBA00023125"/>
    </source>
</evidence>
<dbReference type="InterPro" id="IPR011051">
    <property type="entry name" value="RmlC_Cupin_sf"/>
</dbReference>
<reference evidence="10" key="2">
    <citation type="submission" date="2015-01" db="EMBL/GenBank/DDBJ databases">
        <title>Evolutionary Origins and Diversification of the Mycorrhizal Mutualists.</title>
        <authorList>
            <consortium name="DOE Joint Genome Institute"/>
            <consortium name="Mycorrhizal Genomics Consortium"/>
            <person name="Kohler A."/>
            <person name="Kuo A."/>
            <person name="Nagy L.G."/>
            <person name="Floudas D."/>
            <person name="Copeland A."/>
            <person name="Barry K.W."/>
            <person name="Cichocki N."/>
            <person name="Veneault-Fourrey C."/>
            <person name="LaButti K."/>
            <person name="Lindquist E.A."/>
            <person name="Lipzen A."/>
            <person name="Lundell T."/>
            <person name="Morin E."/>
            <person name="Murat C."/>
            <person name="Riley R."/>
            <person name="Ohm R."/>
            <person name="Sun H."/>
            <person name="Tunlid A."/>
            <person name="Henrissat B."/>
            <person name="Grigoriev I.V."/>
            <person name="Hibbett D.S."/>
            <person name="Martin F."/>
        </authorList>
    </citation>
    <scope>NUCLEOTIDE SEQUENCE [LARGE SCALE GENOMIC DNA]</scope>
    <source>
        <strain evidence="10">Foug A</strain>
    </source>
</reference>
<dbReference type="InterPro" id="IPR028386">
    <property type="entry name" value="CENP-C/Mif2/cnp3"/>
</dbReference>
<dbReference type="HOGENOM" id="CLU_022335_0_0_1"/>
<dbReference type="SUPFAM" id="SSF51182">
    <property type="entry name" value="RmlC-like cupins"/>
    <property type="match status" value="1"/>
</dbReference>
<name>A0A0C3E1V2_9AGAM</name>
<dbReference type="InterPro" id="IPR014710">
    <property type="entry name" value="RmlC-like_jellyroll"/>
</dbReference>
<dbReference type="InParanoid" id="A0A0C3E1V2"/>
<comment type="function">
    <text evidence="5">Component of the kinetochore, a multiprotein complex that assembles on centromeric DNA and attaches chromosomes to spindle microtubules, mediating chromosome segregation and sister chromatid segregation during meiosis and mitosis. Component of the inner kinetochore constitutive centromere-associated network (CCAN), which serves as a structural platform for outer kinetochore assembly.</text>
</comment>
<keyword evidence="4" id="KW-0539">Nucleus</keyword>
<dbReference type="PANTHER" id="PTHR16684:SF11">
    <property type="entry name" value="CENTROMERE PROTEIN C"/>
    <property type="match status" value="1"/>
</dbReference>
<evidence type="ECO:0000259" key="8">
    <source>
        <dbReference type="Pfam" id="PF11699"/>
    </source>
</evidence>
<dbReference type="EMBL" id="KN822045">
    <property type="protein sequence ID" value="KIM62056.1"/>
    <property type="molecule type" value="Genomic_DNA"/>
</dbReference>
<dbReference type="GO" id="GO:0051315">
    <property type="term" value="P:attachment of mitotic spindle microtubules to kinetochore"/>
    <property type="evidence" value="ECO:0007669"/>
    <property type="project" value="TreeGrafter"/>
</dbReference>
<dbReference type="GO" id="GO:0051382">
    <property type="term" value="P:kinetochore assembly"/>
    <property type="evidence" value="ECO:0007669"/>
    <property type="project" value="InterPro"/>
</dbReference>
<dbReference type="InterPro" id="IPR025974">
    <property type="entry name" value="Mif2/CENP-C_cupin"/>
</dbReference>
<feature type="compositionally biased region" description="Basic residues" evidence="7">
    <location>
        <begin position="64"/>
        <end position="73"/>
    </location>
</feature>
<dbReference type="GO" id="GO:0005634">
    <property type="term" value="C:nucleus"/>
    <property type="evidence" value="ECO:0007669"/>
    <property type="project" value="UniProtKB-SubCell"/>
</dbReference>
<evidence type="ECO:0000256" key="5">
    <source>
        <dbReference type="ARBA" id="ARBA00057947"/>
    </source>
</evidence>
<evidence type="ECO:0000313" key="9">
    <source>
        <dbReference type="EMBL" id="KIM62056.1"/>
    </source>
</evidence>
<keyword evidence="3" id="KW-0238">DNA-binding</keyword>
<dbReference type="GO" id="GO:0051455">
    <property type="term" value="P:spindle attachment to meiosis I kinetochore"/>
    <property type="evidence" value="ECO:0007669"/>
    <property type="project" value="TreeGrafter"/>
</dbReference>